<dbReference type="Ensembl" id="ENSHCOT00000026247.1">
    <property type="protein sequence ID" value="ENSHCOP00000010592.1"/>
    <property type="gene ID" value="ENSHCOG00000013247.1"/>
</dbReference>
<dbReference type="PROSITE" id="PS51004">
    <property type="entry name" value="SEMA"/>
    <property type="match status" value="1"/>
</dbReference>
<dbReference type="InterPro" id="IPR016201">
    <property type="entry name" value="PSI"/>
</dbReference>
<dbReference type="GO" id="GO:0050772">
    <property type="term" value="P:positive regulation of axonogenesis"/>
    <property type="evidence" value="ECO:0007669"/>
    <property type="project" value="TreeGrafter"/>
</dbReference>
<keyword evidence="3" id="KW-1015">Disulfide bond</keyword>
<dbReference type="GeneTree" id="ENSGT01150000286928"/>
<dbReference type="SMART" id="SM00630">
    <property type="entry name" value="Sema"/>
    <property type="match status" value="1"/>
</dbReference>
<dbReference type="STRING" id="109280.ENSHCOP00000010592"/>
<comment type="subcellular location">
    <subcellularLocation>
        <location evidence="1">Membrane</location>
    </subcellularLocation>
</comment>
<dbReference type="Proteomes" id="UP000264820">
    <property type="component" value="Unplaced"/>
</dbReference>
<evidence type="ECO:0000313" key="8">
    <source>
        <dbReference type="Proteomes" id="UP000264820"/>
    </source>
</evidence>
<dbReference type="InterPro" id="IPR036352">
    <property type="entry name" value="Semap_dom_sf"/>
</dbReference>
<reference evidence="7" key="1">
    <citation type="submission" date="2025-08" db="UniProtKB">
        <authorList>
            <consortium name="Ensembl"/>
        </authorList>
    </citation>
    <scope>IDENTIFICATION</scope>
</reference>
<dbReference type="OMA" id="FRVECEY"/>
<dbReference type="GO" id="GO:0007411">
    <property type="term" value="P:axon guidance"/>
    <property type="evidence" value="ECO:0007669"/>
    <property type="project" value="UniProtKB-ARBA"/>
</dbReference>
<keyword evidence="2" id="KW-0472">Membrane</keyword>
<dbReference type="GO" id="GO:0030334">
    <property type="term" value="P:regulation of cell migration"/>
    <property type="evidence" value="ECO:0007669"/>
    <property type="project" value="TreeGrafter"/>
</dbReference>
<dbReference type="SUPFAM" id="SSF101912">
    <property type="entry name" value="Sema domain"/>
    <property type="match status" value="1"/>
</dbReference>
<protein>
    <submittedName>
        <fullName evidence="7">Plexin D1</fullName>
    </submittedName>
</protein>
<dbReference type="Pfam" id="PF01437">
    <property type="entry name" value="PSI"/>
    <property type="match status" value="1"/>
</dbReference>
<dbReference type="InterPro" id="IPR013783">
    <property type="entry name" value="Ig-like_fold"/>
</dbReference>
<keyword evidence="4" id="KW-0325">Glycoprotein</keyword>
<evidence type="ECO:0000256" key="4">
    <source>
        <dbReference type="ARBA" id="ARBA00023180"/>
    </source>
</evidence>
<proteinExistence type="predicted"/>
<dbReference type="PANTHER" id="PTHR22625:SF7">
    <property type="entry name" value="PLEXIN-D1"/>
    <property type="match status" value="1"/>
</dbReference>
<organism evidence="7 8">
    <name type="scientific">Hippocampus comes</name>
    <name type="common">Tiger tail seahorse</name>
    <dbReference type="NCBI Taxonomy" id="109280"/>
    <lineage>
        <taxon>Eukaryota</taxon>
        <taxon>Metazoa</taxon>
        <taxon>Chordata</taxon>
        <taxon>Craniata</taxon>
        <taxon>Vertebrata</taxon>
        <taxon>Euteleostomi</taxon>
        <taxon>Actinopterygii</taxon>
        <taxon>Neopterygii</taxon>
        <taxon>Teleostei</taxon>
        <taxon>Neoteleostei</taxon>
        <taxon>Acanthomorphata</taxon>
        <taxon>Syngnathiaria</taxon>
        <taxon>Syngnathiformes</taxon>
        <taxon>Syngnathoidei</taxon>
        <taxon>Syngnathidae</taxon>
        <taxon>Hippocampus</taxon>
    </lineage>
</organism>
<dbReference type="InterPro" id="IPR002165">
    <property type="entry name" value="Plexin_repeat"/>
</dbReference>
<dbReference type="GO" id="GO:0008360">
    <property type="term" value="P:regulation of cell shape"/>
    <property type="evidence" value="ECO:0007669"/>
    <property type="project" value="TreeGrafter"/>
</dbReference>
<dbReference type="InterPro" id="IPR001627">
    <property type="entry name" value="Semap_dom"/>
</dbReference>
<dbReference type="InterPro" id="IPR015943">
    <property type="entry name" value="WD40/YVTN_repeat-like_dom_sf"/>
</dbReference>
<evidence type="ECO:0000256" key="5">
    <source>
        <dbReference type="PROSITE-ProRule" id="PRU00352"/>
    </source>
</evidence>
<dbReference type="PANTHER" id="PTHR22625">
    <property type="entry name" value="PLEXIN"/>
    <property type="match status" value="1"/>
</dbReference>
<dbReference type="GO" id="GO:0017154">
    <property type="term" value="F:semaphorin receptor activity"/>
    <property type="evidence" value="ECO:0007669"/>
    <property type="project" value="InterPro"/>
</dbReference>
<dbReference type="GO" id="GO:0005886">
    <property type="term" value="C:plasma membrane"/>
    <property type="evidence" value="ECO:0007669"/>
    <property type="project" value="TreeGrafter"/>
</dbReference>
<name>A0A3Q2Y183_HIPCM</name>
<evidence type="ECO:0000256" key="3">
    <source>
        <dbReference type="ARBA" id="ARBA00023157"/>
    </source>
</evidence>
<keyword evidence="8" id="KW-1185">Reference proteome</keyword>
<sequence length="448" mass="49475">WHFERSIQCRARLWPNHSKEDLRFENTPEIAIRSFDVGDLARLFTYDINPSEDNVFKIKQEAKAKNQLHFVRAFHHKTYSYVAFNNDAKTGHKESQPNSVLARICLDTAGQKPNGPESRKLTESYIQLPLQCGRDGDIYNRLLSVYPADVRAEAFLFGVFSKGDRRTALCAFKFADVEEEIRRGRRSCSNSPTGDVQVLDSVIQGSGAARGVGGVMHLQPEQLDCGAAHLQHPLALRRPLRALPLFQYNGLSSVAVDDVLNHTALFLGTSNGRLRKVTLTPNMTSASQRTLKLPASEPVHHIMPLDPNDVLMLRVKVAQCEQWTSCGDCLGAADAHCGWCTLENRCSMQKECAQGVLARAWIAMGEGPHQCPSMTLTPPEISITADIKDVGILINGTVPDLVGFRVECEYGPGLWTAATLAADASYVGYHGARAPRHRSPPPAHRLTS</sequence>
<evidence type="ECO:0000256" key="2">
    <source>
        <dbReference type="ARBA" id="ARBA00023136"/>
    </source>
</evidence>
<evidence type="ECO:0000259" key="6">
    <source>
        <dbReference type="PROSITE" id="PS51004"/>
    </source>
</evidence>
<dbReference type="AlphaFoldDB" id="A0A3Q2Y183"/>
<evidence type="ECO:0000313" key="7">
    <source>
        <dbReference type="Ensembl" id="ENSHCOP00000010592.1"/>
    </source>
</evidence>
<dbReference type="InterPro" id="IPR031148">
    <property type="entry name" value="Plexin"/>
</dbReference>
<dbReference type="Pfam" id="PF01403">
    <property type="entry name" value="Sema"/>
    <property type="match status" value="1"/>
</dbReference>
<feature type="domain" description="Sema" evidence="6">
    <location>
        <begin position="1"/>
        <end position="322"/>
    </location>
</feature>
<dbReference type="GO" id="GO:0043542">
    <property type="term" value="P:endothelial cell migration"/>
    <property type="evidence" value="ECO:0007669"/>
    <property type="project" value="TreeGrafter"/>
</dbReference>
<comment type="caution">
    <text evidence="5">Lacks conserved residue(s) required for the propagation of feature annotation.</text>
</comment>
<dbReference type="GO" id="GO:0007162">
    <property type="term" value="P:negative regulation of cell adhesion"/>
    <property type="evidence" value="ECO:0007669"/>
    <property type="project" value="TreeGrafter"/>
</dbReference>
<dbReference type="GO" id="GO:0002116">
    <property type="term" value="C:semaphorin receptor complex"/>
    <property type="evidence" value="ECO:0007669"/>
    <property type="project" value="TreeGrafter"/>
</dbReference>
<dbReference type="SMART" id="SM00423">
    <property type="entry name" value="PSI"/>
    <property type="match status" value="1"/>
</dbReference>
<evidence type="ECO:0000256" key="1">
    <source>
        <dbReference type="ARBA" id="ARBA00004370"/>
    </source>
</evidence>
<dbReference type="Gene3D" id="2.60.40.10">
    <property type="entry name" value="Immunoglobulins"/>
    <property type="match status" value="1"/>
</dbReference>
<reference evidence="7" key="2">
    <citation type="submission" date="2025-09" db="UniProtKB">
        <authorList>
            <consortium name="Ensembl"/>
        </authorList>
    </citation>
    <scope>IDENTIFICATION</scope>
</reference>
<dbReference type="SUPFAM" id="SSF103575">
    <property type="entry name" value="Plexin repeat"/>
    <property type="match status" value="1"/>
</dbReference>
<dbReference type="Gene3D" id="2.130.10.10">
    <property type="entry name" value="YVTN repeat-like/Quinoprotein amine dehydrogenase"/>
    <property type="match status" value="1"/>
</dbReference>
<accession>A0A3Q2Y183</accession>